<dbReference type="AlphaFoldDB" id="A0A5M6BUK3"/>
<dbReference type="RefSeq" id="XP_031857617.1">
    <property type="nucleotide sequence ID" value="XM_032008131.1"/>
</dbReference>
<dbReference type="OrthoDB" id="2368680at2759"/>
<organism evidence="2 3">
    <name type="scientific">Kwoniella shandongensis</name>
    <dbReference type="NCBI Taxonomy" id="1734106"/>
    <lineage>
        <taxon>Eukaryota</taxon>
        <taxon>Fungi</taxon>
        <taxon>Dikarya</taxon>
        <taxon>Basidiomycota</taxon>
        <taxon>Agaricomycotina</taxon>
        <taxon>Tremellomycetes</taxon>
        <taxon>Tremellales</taxon>
        <taxon>Cryptococcaceae</taxon>
        <taxon>Kwoniella</taxon>
    </lineage>
</organism>
<dbReference type="GeneID" id="43592303"/>
<keyword evidence="3" id="KW-1185">Reference proteome</keyword>
<reference evidence="2" key="1">
    <citation type="submission" date="2017-08" db="EMBL/GenBank/DDBJ databases">
        <authorList>
            <person name="Cuomo C."/>
            <person name="Billmyre B."/>
            <person name="Heitman J."/>
        </authorList>
    </citation>
    <scope>NUCLEOTIDE SEQUENCE</scope>
    <source>
        <strain evidence="2">CBS 12478</strain>
    </source>
</reference>
<dbReference type="Proteomes" id="UP000322225">
    <property type="component" value="Chromosome 8"/>
</dbReference>
<evidence type="ECO:0000313" key="3">
    <source>
        <dbReference type="Proteomes" id="UP000322225"/>
    </source>
</evidence>
<sequence>MQEKNLRALKVVELKARCKDWKVPNYSKLNKAELIQQILVHDRLSLDLQHPVDTGLEPSKQRSSSSEAQNTSKRSRTSLASQLISTNIDRDSTRQASPLAPTVALTPSTAFREANILRTVPSSSLVTSTNTNDHTFRCPTAKTRSDKVRPLLIKSTFQKSTFKAPAPREHSHRVAQHDFQTVNYLVIPAMELTSDRVAYIRSHFLNRLMTNLNKHRSLSSHSRRTDPKSETADDVTSILAFRGIDQSIYGKGTAEDFAVAIRFWLFRLHVLMQLGCGEGWSSYGNGMGLPSPDLSSWPVVTSCKQISQHFWSIQTTASQSDSAVTTFLVLGLTGEVLGTSTGQQNSHKIEGCGARLDWYNFIARTPVGAASPTELLDQIKTKNDVDYPHGISRAWKTRVKDIVMVRIAQRVVAASVVLNR</sequence>
<feature type="region of interest" description="Disordered" evidence="1">
    <location>
        <begin position="51"/>
        <end position="79"/>
    </location>
</feature>
<feature type="compositionally biased region" description="Polar residues" evidence="1">
    <location>
        <begin position="61"/>
        <end position="79"/>
    </location>
</feature>
<evidence type="ECO:0000256" key="1">
    <source>
        <dbReference type="SAM" id="MobiDB-lite"/>
    </source>
</evidence>
<evidence type="ECO:0000313" key="2">
    <source>
        <dbReference type="EMBL" id="WWD20297.1"/>
    </source>
</evidence>
<proteinExistence type="predicted"/>
<gene>
    <name evidence="2" type="ORF">CI109_104773</name>
</gene>
<dbReference type="KEGG" id="ksn:43592303"/>
<reference evidence="2" key="2">
    <citation type="submission" date="2024-01" db="EMBL/GenBank/DDBJ databases">
        <title>Comparative genomics of Cryptococcus and Kwoniella reveals pathogenesis evolution and contrasting modes of karyotype evolution via chromosome fusion or intercentromeric recombination.</title>
        <authorList>
            <person name="Coelho M.A."/>
            <person name="David-Palma M."/>
            <person name="Shea T."/>
            <person name="Bowers K."/>
            <person name="McGinley-Smith S."/>
            <person name="Mohammad A.W."/>
            <person name="Gnirke A."/>
            <person name="Yurkov A.M."/>
            <person name="Nowrousian M."/>
            <person name="Sun S."/>
            <person name="Cuomo C.A."/>
            <person name="Heitman J."/>
        </authorList>
    </citation>
    <scope>NUCLEOTIDE SEQUENCE</scope>
    <source>
        <strain evidence="2">CBS 12478</strain>
    </source>
</reference>
<name>A0A5M6BUK3_9TREE</name>
<accession>A0A5M6BUK3</accession>
<protein>
    <submittedName>
        <fullName evidence="2">Uncharacterized protein</fullName>
    </submittedName>
</protein>
<dbReference type="EMBL" id="CP144058">
    <property type="protein sequence ID" value="WWD20297.1"/>
    <property type="molecule type" value="Genomic_DNA"/>
</dbReference>